<keyword evidence="2" id="KW-0489">Methyltransferase</keyword>
<gene>
    <name evidence="2" type="ORF">D9T18_05610</name>
</gene>
<dbReference type="GO" id="GO:0032259">
    <property type="term" value="P:methylation"/>
    <property type="evidence" value="ECO:0007669"/>
    <property type="project" value="UniProtKB-KW"/>
</dbReference>
<evidence type="ECO:0000259" key="1">
    <source>
        <dbReference type="Pfam" id="PF08241"/>
    </source>
</evidence>
<dbReference type="Pfam" id="PF08241">
    <property type="entry name" value="Methyltransf_11"/>
    <property type="match status" value="1"/>
</dbReference>
<dbReference type="RefSeq" id="WP_121637242.1">
    <property type="nucleotide sequence ID" value="NZ_CP033065.1"/>
</dbReference>
<dbReference type="EMBL" id="CP033065">
    <property type="protein sequence ID" value="AYM86223.1"/>
    <property type="molecule type" value="Genomic_DNA"/>
</dbReference>
<dbReference type="GO" id="GO:0008757">
    <property type="term" value="F:S-adenosylmethionine-dependent methyltransferase activity"/>
    <property type="evidence" value="ECO:0007669"/>
    <property type="project" value="InterPro"/>
</dbReference>
<dbReference type="InterPro" id="IPR013216">
    <property type="entry name" value="Methyltransf_11"/>
</dbReference>
<dbReference type="CDD" id="cd02440">
    <property type="entry name" value="AdoMet_MTases"/>
    <property type="match status" value="1"/>
</dbReference>
<organism evidence="2 3">
    <name type="scientific">Pseudoalteromonas agarivorans</name>
    <dbReference type="NCBI Taxonomy" id="176102"/>
    <lineage>
        <taxon>Bacteria</taxon>
        <taxon>Pseudomonadati</taxon>
        <taxon>Pseudomonadota</taxon>
        <taxon>Gammaproteobacteria</taxon>
        <taxon>Alteromonadales</taxon>
        <taxon>Pseudoalteromonadaceae</taxon>
        <taxon>Pseudoalteromonas</taxon>
    </lineage>
</organism>
<name>A0AAD0TXS8_9GAMM</name>
<feature type="domain" description="Methyltransferase type 11" evidence="1">
    <location>
        <begin position="47"/>
        <end position="137"/>
    </location>
</feature>
<reference evidence="2 3" key="1">
    <citation type="submission" date="2018-10" db="EMBL/GenBank/DDBJ databases">
        <title>Complete Genome Sequence and Transcriptomic Profiles of a Marine Bacterium, Pseudoalteromonas agarivorans Hao 2018.</title>
        <authorList>
            <person name="Hao L."/>
        </authorList>
    </citation>
    <scope>NUCLEOTIDE SEQUENCE [LARGE SCALE GENOMIC DNA]</scope>
    <source>
        <strain evidence="2 3">Hao 2018</strain>
    </source>
</reference>
<dbReference type="SUPFAM" id="SSF53335">
    <property type="entry name" value="S-adenosyl-L-methionine-dependent methyltransferases"/>
    <property type="match status" value="1"/>
</dbReference>
<sequence>MENYWSEYWSQGYLTSFGQDIKKNYTGKLKQSWTGFASELSPQCKILDIGTGNGALIKLIHDSNKDQLNFIGIDKATVAKSVTGVPESRILSNVSAETLPFENNEFDAIVAQFAIEYSELSKSIPELFRVLKPGGLYQIVCHEIDSDIVKPNVLILESAVRVRSDLLTPLKQLIDELKKDDNAQVNSLIKTINNLIQLERQVHPHAVNGTRYPDFFQFILNNRKIDLERAYQLFTQELEGLIFRLSDLKEAALNSKDISQLLLLGDKTFKEALVDSNNEYIGTLYKGRK</sequence>
<protein>
    <submittedName>
        <fullName evidence="2">Class I SAM-dependent methyltransferase</fullName>
    </submittedName>
</protein>
<dbReference type="AlphaFoldDB" id="A0AAD0TXS8"/>
<dbReference type="Gene3D" id="3.40.50.150">
    <property type="entry name" value="Vaccinia Virus protein VP39"/>
    <property type="match status" value="1"/>
</dbReference>
<keyword evidence="2" id="KW-0808">Transferase</keyword>
<dbReference type="Proteomes" id="UP000279995">
    <property type="component" value="Chromosome I"/>
</dbReference>
<dbReference type="InterPro" id="IPR029063">
    <property type="entry name" value="SAM-dependent_MTases_sf"/>
</dbReference>
<dbReference type="PANTHER" id="PTHR43591">
    <property type="entry name" value="METHYLTRANSFERASE"/>
    <property type="match status" value="1"/>
</dbReference>
<evidence type="ECO:0000313" key="3">
    <source>
        <dbReference type="Proteomes" id="UP000279995"/>
    </source>
</evidence>
<proteinExistence type="predicted"/>
<accession>A0AAD0TXS8</accession>
<evidence type="ECO:0000313" key="2">
    <source>
        <dbReference type="EMBL" id="AYM86223.1"/>
    </source>
</evidence>